<evidence type="ECO:0000256" key="1">
    <source>
        <dbReference type="PROSITE-ProRule" id="PRU00339"/>
    </source>
</evidence>
<feature type="repeat" description="TPR" evidence="1">
    <location>
        <begin position="796"/>
        <end position="829"/>
    </location>
</feature>
<sequence length="1000" mass="106822">MLAASAPAQQPAKPSPEAARAYASAAALQDRGLHDLAAKEWQTLLKEFPADALAPRAEYNLGVCRFQQGEYAKAVQAFEQAARHAKDDAVAEGAWSNLGLARFNQAASLASKQQAAAAYGSAVEAFDQLLAKFPKSTQAGGAQFYRGEAMTALGQFDRAADSYRAALADDAAAPLHVAARLGLASAELELGQPDQAEATLNTLIAAGAVGQTGGEAHTLRGEARLAAGKPAAAANDFAQAAAVDGYAAADHAQERRGFALYSAGDHAAAAQAYQELARKFPQSPLAPGATLAAGKCLLLAGQREDAAFLLGALWRSDPTAGNAESAHWLVQALAAAGKPDQLVEPARQALATNPAEEFAGPLRFALADALTESPTGRVEALRLYQQIAQRDRGESGQRAAYLAAHTAIQLKQHEQALRLAEQFLQRHAGSEWAAEARLVAAEAAAQLGQTPAAIKHYQQLLAAKPDDDRSADWTLRLASLLRADSQWDQLAEMLAARLPTLPPDRRSDALVLLSEARQQMGDASASIAALGSLIEQSTDDARVAQALYQRGELLTAAGQLDAANRDFAAVAQNHGRHELAPYALYSLANNQMQAGGKAAGIATLRRLVTDYQQGPVAEARFTLAGLLHEQNQDAEALKLLDAAKAPPADLSYLRALCLLGAGRTEDARSELTALLKNYPQHANADQAVFELAWMRRETSPSEAAAQFKRLAADYPQSPLGAESLLRAGELLYEAGEEQQAVEPLKALVGRRDAQPALRAQANHLLGWVRFDSGDYAAAAQAFAAQLNDEPAGAVAATGAAMLGESHFAQQQHQPAIDAYARAIDPAPSDNQLAATAWLHAGQAAAQLGRWEDSLAWLDRAGQADQAGSQSDQIRYERAWALVNLNRTQEARPLFESLIQSKDGVLSARSQFMLGEMQFANKEHQAAVRTFFRVAYGYGGRDAPEEYHPWQAESLFEAGRCLEALGRKEPAQKLYVELLERFPDSAKARHARARLQQGVTR</sequence>
<dbReference type="AlphaFoldDB" id="A0A5C5VBQ9"/>
<comment type="caution">
    <text evidence="3">The sequence shown here is derived from an EMBL/GenBank/DDBJ whole genome shotgun (WGS) entry which is preliminary data.</text>
</comment>
<dbReference type="SUPFAM" id="SSF48452">
    <property type="entry name" value="TPR-like"/>
    <property type="match status" value="6"/>
</dbReference>
<dbReference type="SMART" id="SM00567">
    <property type="entry name" value="EZ_HEAT"/>
    <property type="match status" value="3"/>
</dbReference>
<dbReference type="SMART" id="SM00028">
    <property type="entry name" value="TPR"/>
    <property type="match status" value="10"/>
</dbReference>
<name>A0A5C5VBQ9_9BACT</name>
<organism evidence="3 4">
    <name type="scientific">Posidoniimonas corsicana</name>
    <dbReference type="NCBI Taxonomy" id="1938618"/>
    <lineage>
        <taxon>Bacteria</taxon>
        <taxon>Pseudomonadati</taxon>
        <taxon>Planctomycetota</taxon>
        <taxon>Planctomycetia</taxon>
        <taxon>Pirellulales</taxon>
        <taxon>Lacipirellulaceae</taxon>
        <taxon>Posidoniimonas</taxon>
    </lineage>
</organism>
<evidence type="ECO:0000313" key="4">
    <source>
        <dbReference type="Proteomes" id="UP000316714"/>
    </source>
</evidence>
<dbReference type="InterPro" id="IPR018704">
    <property type="entry name" value="SecYEG/CpoB_TPR"/>
</dbReference>
<dbReference type="PANTHER" id="PTHR12558">
    <property type="entry name" value="CELL DIVISION CYCLE 16,23,27"/>
    <property type="match status" value="1"/>
</dbReference>
<feature type="domain" description="Ancillary SecYEG translocon subunit/Cell division coordinator CpoB TPR" evidence="2">
    <location>
        <begin position="381"/>
        <end position="496"/>
    </location>
</feature>
<dbReference type="Pfam" id="PF13432">
    <property type="entry name" value="TPR_16"/>
    <property type="match status" value="7"/>
</dbReference>
<dbReference type="PANTHER" id="PTHR12558:SF13">
    <property type="entry name" value="CELL DIVISION CYCLE PROTEIN 27 HOMOLOG"/>
    <property type="match status" value="1"/>
</dbReference>
<dbReference type="EMBL" id="SIHJ01000001">
    <property type="protein sequence ID" value="TWT36054.1"/>
    <property type="molecule type" value="Genomic_DNA"/>
</dbReference>
<dbReference type="Pfam" id="PF13174">
    <property type="entry name" value="TPR_6"/>
    <property type="match status" value="2"/>
</dbReference>
<dbReference type="InterPro" id="IPR004155">
    <property type="entry name" value="PBS_lyase_HEAT"/>
</dbReference>
<evidence type="ECO:0000313" key="3">
    <source>
        <dbReference type="EMBL" id="TWT36054.1"/>
    </source>
</evidence>
<dbReference type="PROSITE" id="PS50005">
    <property type="entry name" value="TPR"/>
    <property type="match status" value="3"/>
</dbReference>
<dbReference type="Pfam" id="PF14559">
    <property type="entry name" value="TPR_19"/>
    <property type="match status" value="1"/>
</dbReference>
<keyword evidence="4" id="KW-1185">Reference proteome</keyword>
<dbReference type="InterPro" id="IPR019734">
    <property type="entry name" value="TPR_rpt"/>
</dbReference>
<feature type="repeat" description="TPR" evidence="1">
    <location>
        <begin position="55"/>
        <end position="88"/>
    </location>
</feature>
<feature type="repeat" description="TPR" evidence="1">
    <location>
        <begin position="434"/>
        <end position="467"/>
    </location>
</feature>
<reference evidence="3 4" key="1">
    <citation type="submission" date="2019-02" db="EMBL/GenBank/DDBJ databases">
        <title>Deep-cultivation of Planctomycetes and their phenomic and genomic characterization uncovers novel biology.</title>
        <authorList>
            <person name="Wiegand S."/>
            <person name="Jogler M."/>
            <person name="Boedeker C."/>
            <person name="Pinto D."/>
            <person name="Vollmers J."/>
            <person name="Rivas-Marin E."/>
            <person name="Kohn T."/>
            <person name="Peeters S.H."/>
            <person name="Heuer A."/>
            <person name="Rast P."/>
            <person name="Oberbeckmann S."/>
            <person name="Bunk B."/>
            <person name="Jeske O."/>
            <person name="Meyerdierks A."/>
            <person name="Storesund J.E."/>
            <person name="Kallscheuer N."/>
            <person name="Luecker S."/>
            <person name="Lage O.M."/>
            <person name="Pohl T."/>
            <person name="Merkel B.J."/>
            <person name="Hornburger P."/>
            <person name="Mueller R.-W."/>
            <person name="Bruemmer F."/>
            <person name="Labrenz M."/>
            <person name="Spormann A.M."/>
            <person name="Op Den Camp H."/>
            <person name="Overmann J."/>
            <person name="Amann R."/>
            <person name="Jetten M.S.M."/>
            <person name="Mascher T."/>
            <person name="Medema M.H."/>
            <person name="Devos D.P."/>
            <person name="Kaster A.-K."/>
            <person name="Ovreas L."/>
            <person name="Rohde M."/>
            <person name="Galperin M.Y."/>
            <person name="Jogler C."/>
        </authorList>
    </citation>
    <scope>NUCLEOTIDE SEQUENCE [LARGE SCALE GENOMIC DNA]</scope>
    <source>
        <strain evidence="3 4">KOR34</strain>
    </source>
</reference>
<proteinExistence type="predicted"/>
<evidence type="ECO:0000259" key="2">
    <source>
        <dbReference type="Pfam" id="PF09976"/>
    </source>
</evidence>
<dbReference type="Pfam" id="PF09976">
    <property type="entry name" value="TPR_21"/>
    <property type="match status" value="1"/>
</dbReference>
<gene>
    <name evidence="3" type="ORF">KOR34_09530</name>
</gene>
<dbReference type="InterPro" id="IPR011990">
    <property type="entry name" value="TPR-like_helical_dom_sf"/>
</dbReference>
<dbReference type="Gene3D" id="1.25.40.10">
    <property type="entry name" value="Tetratricopeptide repeat domain"/>
    <property type="match status" value="7"/>
</dbReference>
<dbReference type="Proteomes" id="UP000316714">
    <property type="component" value="Unassembled WGS sequence"/>
</dbReference>
<keyword evidence="1" id="KW-0802">TPR repeat</keyword>
<accession>A0A5C5VBQ9</accession>
<dbReference type="RefSeq" id="WP_146562659.1">
    <property type="nucleotide sequence ID" value="NZ_SIHJ01000001.1"/>
</dbReference>
<dbReference type="OrthoDB" id="9757961at2"/>
<protein>
    <submittedName>
        <fullName evidence="3">Tol-pal system protein YbgF</fullName>
    </submittedName>
</protein>